<dbReference type="EMBL" id="CP003923">
    <property type="protein sequence ID" value="AIC94712.1"/>
    <property type="molecule type" value="Genomic_DNA"/>
</dbReference>
<dbReference type="PANTHER" id="PTHR10443:SF12">
    <property type="entry name" value="DIPEPTIDASE"/>
    <property type="match status" value="1"/>
</dbReference>
<sequence>MNVVDAHCDALLKLWKRPSLSFLNGELDTSFIRLKAGQVKVQFFAIWVPEEVSEENKFSVVQQQINHFYERVLMVPQMVHLRSLRDMEHLKEGEIGAVLALEGMDAVGHDLGKLHWLYEQGVLSIGLTWNGVNACADGIGEKRGAGLTRYGEEVIALNNRYQVLNDVSHLSIQAFWDVMDLSRLTMASHSNSYARCPHDRNLRDEQLTALIKKDCFIGLVFFPKFVKDEKGATMKDLLTHIDHIGSLGGIAHIGFGSDFDGIHSHVKGLENASKYPALLEQLSRYYSDHELEGFFYRNFYQKMVCKIDPLAVGSRK</sequence>
<dbReference type="Gene3D" id="3.20.20.140">
    <property type="entry name" value="Metal-dependent hydrolases"/>
    <property type="match status" value="1"/>
</dbReference>
<dbReference type="PROSITE" id="PS51365">
    <property type="entry name" value="RENAL_DIPEPTIDASE_2"/>
    <property type="match status" value="1"/>
</dbReference>
<dbReference type="OrthoDB" id="9804920at2"/>
<dbReference type="GO" id="GO:0006508">
    <property type="term" value="P:proteolysis"/>
    <property type="evidence" value="ECO:0007669"/>
    <property type="project" value="InterPro"/>
</dbReference>
<dbReference type="SUPFAM" id="SSF51556">
    <property type="entry name" value="Metallo-dependent hydrolases"/>
    <property type="match status" value="1"/>
</dbReference>
<proteinExistence type="predicted"/>
<dbReference type="RefSeq" id="WP_038485723.1">
    <property type="nucleotide sequence ID" value="NZ_CP003923.1"/>
</dbReference>
<dbReference type="MEROPS" id="M19.007"/>
<dbReference type="HOGENOM" id="CLU_031404_2_1_9"/>
<dbReference type="CDD" id="cd01301">
    <property type="entry name" value="rDP_like"/>
    <property type="match status" value="1"/>
</dbReference>
<dbReference type="KEGG" id="ble:BleG1_2134"/>
<dbReference type="PANTHER" id="PTHR10443">
    <property type="entry name" value="MICROSOMAL DIPEPTIDASE"/>
    <property type="match status" value="1"/>
</dbReference>
<evidence type="ECO:0000313" key="1">
    <source>
        <dbReference type="EMBL" id="AIC94712.1"/>
    </source>
</evidence>
<dbReference type="GO" id="GO:0070573">
    <property type="term" value="F:metallodipeptidase activity"/>
    <property type="evidence" value="ECO:0007669"/>
    <property type="project" value="InterPro"/>
</dbReference>
<dbReference type="PATRIC" id="fig|1246626.3.peg.2133"/>
<dbReference type="Proteomes" id="UP000027142">
    <property type="component" value="Chromosome"/>
</dbReference>
<accession>A0A060LWZ3</accession>
<gene>
    <name evidence="1" type="ORF">BleG1_2134</name>
</gene>
<keyword evidence="2" id="KW-1185">Reference proteome</keyword>
<dbReference type="STRING" id="1246626.BleG1_2134"/>
<organism evidence="1 2">
    <name type="scientific">Shouchella lehensis G1</name>
    <dbReference type="NCBI Taxonomy" id="1246626"/>
    <lineage>
        <taxon>Bacteria</taxon>
        <taxon>Bacillati</taxon>
        <taxon>Bacillota</taxon>
        <taxon>Bacilli</taxon>
        <taxon>Bacillales</taxon>
        <taxon>Bacillaceae</taxon>
        <taxon>Shouchella</taxon>
    </lineage>
</organism>
<dbReference type="InterPro" id="IPR008257">
    <property type="entry name" value="Pept_M19"/>
</dbReference>
<dbReference type="Pfam" id="PF01244">
    <property type="entry name" value="Peptidase_M19"/>
    <property type="match status" value="1"/>
</dbReference>
<evidence type="ECO:0000313" key="2">
    <source>
        <dbReference type="Proteomes" id="UP000027142"/>
    </source>
</evidence>
<dbReference type="AlphaFoldDB" id="A0A060LWZ3"/>
<protein>
    <submittedName>
        <fullName evidence="1">Dipeptidase</fullName>
    </submittedName>
</protein>
<dbReference type="InterPro" id="IPR032466">
    <property type="entry name" value="Metal_Hydrolase"/>
</dbReference>
<name>A0A060LWZ3_9BACI</name>
<reference evidence="1 2" key="1">
    <citation type="journal article" date="2014" name="Gene">
        <title>A comparative genomic analysis of the alkalitolerant soil bacterium Bacillus lehensis G1.</title>
        <authorList>
            <person name="Noor Y.M."/>
            <person name="Samsulrizal N.H."/>
            <person name="Jema'on N.A."/>
            <person name="Low K.O."/>
            <person name="Ramli A.N."/>
            <person name="Alias N.I."/>
            <person name="Damis S.I."/>
            <person name="Fuzi S.F."/>
            <person name="Isa M.N."/>
            <person name="Murad A.M."/>
            <person name="Raih M.F."/>
            <person name="Bakar F.D."/>
            <person name="Najimudin N."/>
            <person name="Mahadi N.M."/>
            <person name="Illias R.M."/>
        </authorList>
    </citation>
    <scope>NUCLEOTIDE SEQUENCE [LARGE SCALE GENOMIC DNA]</scope>
    <source>
        <strain evidence="1 2">G1</strain>
    </source>
</reference>
<dbReference type="eggNOG" id="COG2355">
    <property type="taxonomic scope" value="Bacteria"/>
</dbReference>